<dbReference type="GO" id="GO:0008061">
    <property type="term" value="F:chitin binding"/>
    <property type="evidence" value="ECO:0007669"/>
    <property type="project" value="InterPro"/>
</dbReference>
<dbReference type="EnsemblMetazoa" id="SCAU008228-RB">
    <property type="protein sequence ID" value="SCAU008228-PB"/>
    <property type="gene ID" value="SCAU008228"/>
</dbReference>
<proteinExistence type="predicted"/>
<dbReference type="InterPro" id="IPR036508">
    <property type="entry name" value="Chitin-bd_dom_sf"/>
</dbReference>
<feature type="region of interest" description="Disordered" evidence="1">
    <location>
        <begin position="667"/>
        <end position="700"/>
    </location>
</feature>
<dbReference type="SUPFAM" id="SSF57625">
    <property type="entry name" value="Invertebrate chitin-binding proteins"/>
    <property type="match status" value="1"/>
</dbReference>
<dbReference type="PROSITE" id="PS50940">
    <property type="entry name" value="CHIT_BIND_II"/>
    <property type="match status" value="1"/>
</dbReference>
<dbReference type="Proteomes" id="UP000095300">
    <property type="component" value="Unassembled WGS sequence"/>
</dbReference>
<feature type="compositionally biased region" description="Polar residues" evidence="1">
    <location>
        <begin position="1068"/>
        <end position="1080"/>
    </location>
</feature>
<feature type="compositionally biased region" description="Basic and acidic residues" evidence="1">
    <location>
        <begin position="1154"/>
        <end position="1175"/>
    </location>
</feature>
<dbReference type="VEuPathDB" id="VectorBase:SCAU008228"/>
<feature type="region of interest" description="Disordered" evidence="1">
    <location>
        <begin position="93"/>
        <end position="117"/>
    </location>
</feature>
<feature type="compositionally biased region" description="Polar residues" evidence="1">
    <location>
        <begin position="521"/>
        <end position="539"/>
    </location>
</feature>
<dbReference type="Pfam" id="PF01607">
    <property type="entry name" value="CBM_14"/>
    <property type="match status" value="1"/>
</dbReference>
<organism evidence="3 4">
    <name type="scientific">Stomoxys calcitrans</name>
    <name type="common">Stable fly</name>
    <name type="synonym">Conops calcitrans</name>
    <dbReference type="NCBI Taxonomy" id="35570"/>
    <lineage>
        <taxon>Eukaryota</taxon>
        <taxon>Metazoa</taxon>
        <taxon>Ecdysozoa</taxon>
        <taxon>Arthropoda</taxon>
        <taxon>Hexapoda</taxon>
        <taxon>Insecta</taxon>
        <taxon>Pterygota</taxon>
        <taxon>Neoptera</taxon>
        <taxon>Endopterygota</taxon>
        <taxon>Diptera</taxon>
        <taxon>Brachycera</taxon>
        <taxon>Muscomorpha</taxon>
        <taxon>Muscoidea</taxon>
        <taxon>Muscidae</taxon>
        <taxon>Stomoxys</taxon>
    </lineage>
</organism>
<dbReference type="InterPro" id="IPR002557">
    <property type="entry name" value="Chitin-bd_dom"/>
</dbReference>
<dbReference type="AlphaFoldDB" id="A0A1I8PHV6"/>
<dbReference type="InterPro" id="IPR052976">
    <property type="entry name" value="Scoloptoxin-like"/>
</dbReference>
<reference evidence="3" key="1">
    <citation type="submission" date="2020-05" db="UniProtKB">
        <authorList>
            <consortium name="EnsemblMetazoa"/>
        </authorList>
    </citation>
    <scope>IDENTIFICATION</scope>
    <source>
        <strain evidence="3">USDA</strain>
    </source>
</reference>
<feature type="region of interest" description="Disordered" evidence="1">
    <location>
        <begin position="894"/>
        <end position="916"/>
    </location>
</feature>
<evidence type="ECO:0000313" key="3">
    <source>
        <dbReference type="EnsemblMetazoa" id="SCAU008228-PB"/>
    </source>
</evidence>
<feature type="compositionally biased region" description="Low complexity" evidence="1">
    <location>
        <begin position="355"/>
        <end position="375"/>
    </location>
</feature>
<feature type="compositionally biased region" description="Polar residues" evidence="1">
    <location>
        <begin position="1087"/>
        <end position="1098"/>
    </location>
</feature>
<dbReference type="GO" id="GO:0005576">
    <property type="term" value="C:extracellular region"/>
    <property type="evidence" value="ECO:0007669"/>
    <property type="project" value="InterPro"/>
</dbReference>
<feature type="domain" description="Chitin-binding type-2" evidence="2">
    <location>
        <begin position="927"/>
        <end position="986"/>
    </location>
</feature>
<feature type="compositionally biased region" description="Polar residues" evidence="1">
    <location>
        <begin position="98"/>
        <end position="111"/>
    </location>
</feature>
<evidence type="ECO:0000259" key="2">
    <source>
        <dbReference type="PROSITE" id="PS50940"/>
    </source>
</evidence>
<feature type="region of interest" description="Disordered" evidence="1">
    <location>
        <begin position="131"/>
        <end position="160"/>
    </location>
</feature>
<feature type="compositionally biased region" description="Polar residues" evidence="1">
    <location>
        <begin position="342"/>
        <end position="354"/>
    </location>
</feature>
<dbReference type="OrthoDB" id="541276at2759"/>
<feature type="region of interest" description="Disordered" evidence="1">
    <location>
        <begin position="1041"/>
        <end position="1099"/>
    </location>
</feature>
<dbReference type="STRING" id="35570.A0A1I8PHV6"/>
<name>A0A1I8PHV6_STOCA</name>
<dbReference type="PANTHER" id="PTHR22933">
    <property type="entry name" value="FI18007P1-RELATED"/>
    <property type="match status" value="1"/>
</dbReference>
<feature type="region of interest" description="Disordered" evidence="1">
    <location>
        <begin position="515"/>
        <end position="539"/>
    </location>
</feature>
<evidence type="ECO:0000256" key="1">
    <source>
        <dbReference type="SAM" id="MobiDB-lite"/>
    </source>
</evidence>
<feature type="region of interest" description="Disordered" evidence="1">
    <location>
        <begin position="1142"/>
        <end position="1182"/>
    </location>
</feature>
<dbReference type="SMART" id="SM00494">
    <property type="entry name" value="ChtBD2"/>
    <property type="match status" value="1"/>
</dbReference>
<dbReference type="PANTHER" id="PTHR22933:SF18">
    <property type="match status" value="1"/>
</dbReference>
<keyword evidence="4" id="KW-1185">Reference proteome</keyword>
<protein>
    <recommendedName>
        <fullName evidence="2">Chitin-binding type-2 domain-containing protein</fullName>
    </recommendedName>
</protein>
<sequence>MSVIQPQNKSSYVGDNVTLMLAEDSELSASERTRRLIPYMAFYVPIQELPINQQYTSVQTPKHVARPSATGSSGSHSIQLPPQYVHLKSTAVSGVGSGTESGPTSYLQSSPAAPHYQASAGDAYHTLTRGGTQQIQPQYQLPPTPIKHHSDNSGSNKYPDRHLLSHGLPGPSAPNTANLAGVKLNPIRHKTVQHFPPLTSQSAATSQLSTSAYEAPSSTSSEKYQHHGIAYRPRTKQSKINLTPFTPANSVPGNFVPIVYTPVNSNNNNYNNIVLTSQGAASVDTINSYNVPTNTFNGGAKQQQIAIEYSHPLVQSITETPLQSYRPPQQPHHQVHHDIPKQQDQQYLSVTSPASQQTGSETGTSGGSTHQQNTQTTGAVGTYTQQIEELQLQHQNRPKQLQKFTLIRSKQQQADQPYGTKFTHFTPSKIENLFDFEQHQEQDGQVEQPTRYNDKQQYYPYHQQQKEQQHTVFLTKPKYRESVHQQPTHIIVLSPTAATNDALSQAHSGKYALASGPIRQPSYTRPEQSSVSSPGQQEIQNIEASSTPVQSNSQLPFEEQILTIPVHNLFSDLRNYQHIHYAPSSPSQPLVSSLNYNKIGGQSAQQYSDVSVNDPKQALDDEQNETYKKNIQQQRKQTLRPPPQAFIEVMTTAAPFHQPIIQENYVSTSRPLHKPKHNAGSQTPKEEKNPNYPTIRQPNPMARPLVTVTSTPHTMIMDSAPKYVYVEEEFGQKLSAGSIKLKPVDKYGHNKQTGTKQLHNLQHLAQRPPTAVDEPADVAATLQQHQQHTPPPETSHHILADPNELPDIRTSSLAEILHKLQESNHLPHTLTPDNIDNSIKTLIRILNNLKQTQTIVPYPSQYYEKSPPFSPEYDYTSGGDVVEQSLHKVQDANLIPPSVPGPNKHPGPSTGRPGIDYPNYSEIPQTSFDCSEQRYKGFFGDPETNCQVWHYCDLNGGKASFLCPNGTIFSQIALTCDWWFNVKCATTAQLYVLNERLYKYILPFTPKFPEDYSGPLVDKYLAMKFHEMEEKMRLERKQALENQQENEQNHELPLEDTKEETRLEDTTKSTMPIQKPVESSMQKHDSINSQVSEQSSERNLLIDDEVDDISHRGSMDTFEVTTLETDTTKDLPFSLKPIIVSSTAGPAGCDEEEQQQHQQHDDAKRRTDQELETNKTEANNKPQKEIIAKIFEKHISPSIANTKTDLMKITVEKVDVIEIKPDGNTDHLIRKMIQNNDNK</sequence>
<gene>
    <name evidence="3" type="primary">106092742</name>
</gene>
<evidence type="ECO:0000313" key="4">
    <source>
        <dbReference type="Proteomes" id="UP000095300"/>
    </source>
</evidence>
<accession>A0A1I8PHV6</accession>
<feature type="compositionally biased region" description="Basic and acidic residues" evidence="1">
    <location>
        <begin position="1047"/>
        <end position="1067"/>
    </location>
</feature>
<feature type="region of interest" description="Disordered" evidence="1">
    <location>
        <begin position="323"/>
        <end position="375"/>
    </location>
</feature>
<dbReference type="Gene3D" id="2.170.140.10">
    <property type="entry name" value="Chitin binding domain"/>
    <property type="match status" value="1"/>
</dbReference>